<evidence type="ECO:0000313" key="1">
    <source>
        <dbReference type="EMBL" id="WMV49946.1"/>
    </source>
</evidence>
<evidence type="ECO:0000313" key="2">
    <source>
        <dbReference type="Proteomes" id="UP001234989"/>
    </source>
</evidence>
<accession>A0AAF0URS3</accession>
<dbReference type="Proteomes" id="UP001234989">
    <property type="component" value="Chromosome 10"/>
</dbReference>
<dbReference type="EMBL" id="CP133621">
    <property type="protein sequence ID" value="WMV49946.1"/>
    <property type="molecule type" value="Genomic_DNA"/>
</dbReference>
<name>A0AAF0URS3_SOLVR</name>
<organism evidence="1 2">
    <name type="scientific">Solanum verrucosum</name>
    <dbReference type="NCBI Taxonomy" id="315347"/>
    <lineage>
        <taxon>Eukaryota</taxon>
        <taxon>Viridiplantae</taxon>
        <taxon>Streptophyta</taxon>
        <taxon>Embryophyta</taxon>
        <taxon>Tracheophyta</taxon>
        <taxon>Spermatophyta</taxon>
        <taxon>Magnoliopsida</taxon>
        <taxon>eudicotyledons</taxon>
        <taxon>Gunneridae</taxon>
        <taxon>Pentapetalae</taxon>
        <taxon>asterids</taxon>
        <taxon>lamiids</taxon>
        <taxon>Solanales</taxon>
        <taxon>Solanaceae</taxon>
        <taxon>Solanoideae</taxon>
        <taxon>Solaneae</taxon>
        <taxon>Solanum</taxon>
    </lineage>
</organism>
<sequence length="59" mass="6818">MRWFEFLKDYDINVLYHPSKANVVVATLSRLSVGSVPHIKEEKKKLANDVHRLARLGAR</sequence>
<dbReference type="AlphaFoldDB" id="A0AAF0URS3"/>
<protein>
    <submittedName>
        <fullName evidence="1">Uncharacterized protein</fullName>
    </submittedName>
</protein>
<proteinExistence type="predicted"/>
<gene>
    <name evidence="1" type="ORF">MTR67_043331</name>
</gene>
<reference evidence="1" key="1">
    <citation type="submission" date="2023-08" db="EMBL/GenBank/DDBJ databases">
        <title>A de novo genome assembly of Solanum verrucosum Schlechtendal, a Mexican diploid species geographically isolated from the other diploid A-genome species in potato relatives.</title>
        <authorList>
            <person name="Hosaka K."/>
        </authorList>
    </citation>
    <scope>NUCLEOTIDE SEQUENCE</scope>
    <source>
        <tissue evidence="1">Young leaves</tissue>
    </source>
</reference>
<keyword evidence="2" id="KW-1185">Reference proteome</keyword>